<proteinExistence type="predicted"/>
<dbReference type="GO" id="GO:0007274">
    <property type="term" value="P:neuromuscular synaptic transmission"/>
    <property type="evidence" value="ECO:0007669"/>
    <property type="project" value="TreeGrafter"/>
</dbReference>
<feature type="compositionally biased region" description="Basic residues" evidence="11">
    <location>
        <begin position="235"/>
        <end position="246"/>
    </location>
</feature>
<dbReference type="Pfam" id="PF14604">
    <property type="entry name" value="SH3_9"/>
    <property type="match status" value="1"/>
</dbReference>
<feature type="domain" description="SH3" evidence="12">
    <location>
        <begin position="1001"/>
        <end position="1062"/>
    </location>
</feature>
<gene>
    <name evidence="14" type="primary">FCHSD2_1</name>
    <name evidence="14" type="ORF">FJT64_026793</name>
</gene>
<feature type="compositionally biased region" description="Low complexity" evidence="11">
    <location>
        <begin position="1"/>
        <end position="12"/>
    </location>
</feature>
<feature type="region of interest" description="Disordered" evidence="11">
    <location>
        <begin position="855"/>
        <end position="911"/>
    </location>
</feature>
<evidence type="ECO:0000259" key="13">
    <source>
        <dbReference type="PROSITE" id="PS51741"/>
    </source>
</evidence>
<dbReference type="PANTHER" id="PTHR15735:SF21">
    <property type="entry name" value="PROTEIN NERVOUS WRECK"/>
    <property type="match status" value="1"/>
</dbReference>
<feature type="region of interest" description="Disordered" evidence="11">
    <location>
        <begin position="114"/>
        <end position="135"/>
    </location>
</feature>
<evidence type="ECO:0000256" key="2">
    <source>
        <dbReference type="ARBA" id="ARBA00022443"/>
    </source>
</evidence>
<keyword evidence="4" id="KW-0677">Repeat</keyword>
<evidence type="ECO:0000256" key="4">
    <source>
        <dbReference type="ARBA" id="ARBA00022737"/>
    </source>
</evidence>
<dbReference type="GO" id="GO:0042995">
    <property type="term" value="C:cell projection"/>
    <property type="evidence" value="ECO:0007669"/>
    <property type="project" value="UniProtKB-SubCell"/>
</dbReference>
<feature type="region of interest" description="Disordered" evidence="11">
    <location>
        <begin position="1173"/>
        <end position="1246"/>
    </location>
</feature>
<dbReference type="SUPFAM" id="SSF103657">
    <property type="entry name" value="BAR/IMD domain-like"/>
    <property type="match status" value="1"/>
</dbReference>
<protein>
    <submittedName>
        <fullName evidence="14">F-BAR and double SH3 domains protein 2</fullName>
    </submittedName>
</protein>
<feature type="region of interest" description="Disordered" evidence="11">
    <location>
        <begin position="1"/>
        <end position="46"/>
    </location>
</feature>
<evidence type="ECO:0000256" key="8">
    <source>
        <dbReference type="PROSITE-ProRule" id="PRU00192"/>
    </source>
</evidence>
<feature type="compositionally biased region" description="Pro residues" evidence="11">
    <location>
        <begin position="306"/>
        <end position="319"/>
    </location>
</feature>
<dbReference type="InterPro" id="IPR001060">
    <property type="entry name" value="FCH_dom"/>
</dbReference>
<dbReference type="OrthoDB" id="10065861at2759"/>
<evidence type="ECO:0000256" key="1">
    <source>
        <dbReference type="ARBA" id="ARBA00004316"/>
    </source>
</evidence>
<dbReference type="Pfam" id="PF00018">
    <property type="entry name" value="SH3_1"/>
    <property type="match status" value="1"/>
</dbReference>
<reference evidence="14 15" key="1">
    <citation type="submission" date="2019-07" db="EMBL/GenBank/DDBJ databases">
        <title>Draft genome assembly of a fouling barnacle, Amphibalanus amphitrite (Darwin, 1854): The first reference genome for Thecostraca.</title>
        <authorList>
            <person name="Kim W."/>
        </authorList>
    </citation>
    <scope>NUCLEOTIDE SEQUENCE [LARGE SCALE GENOMIC DNA]</scope>
    <source>
        <strain evidence="14">SNU_AA5</strain>
        <tissue evidence="14">Soma without cirri and trophi</tissue>
    </source>
</reference>
<evidence type="ECO:0000256" key="10">
    <source>
        <dbReference type="SAM" id="Coils"/>
    </source>
</evidence>
<feature type="compositionally biased region" description="Low complexity" evidence="11">
    <location>
        <begin position="1263"/>
        <end position="1282"/>
    </location>
</feature>
<feature type="region of interest" description="Disordered" evidence="11">
    <location>
        <begin position="148"/>
        <end position="347"/>
    </location>
</feature>
<dbReference type="SUPFAM" id="SSF50044">
    <property type="entry name" value="SH3-domain"/>
    <property type="match status" value="2"/>
</dbReference>
<feature type="compositionally biased region" description="Basic and acidic residues" evidence="11">
    <location>
        <begin position="181"/>
        <end position="198"/>
    </location>
</feature>
<dbReference type="GO" id="GO:0055037">
    <property type="term" value="C:recycling endosome"/>
    <property type="evidence" value="ECO:0007669"/>
    <property type="project" value="TreeGrafter"/>
</dbReference>
<feature type="compositionally biased region" description="Polar residues" evidence="11">
    <location>
        <begin position="1229"/>
        <end position="1246"/>
    </location>
</feature>
<feature type="compositionally biased region" description="Low complexity" evidence="11">
    <location>
        <begin position="1325"/>
        <end position="1336"/>
    </location>
</feature>
<dbReference type="PROSITE" id="PS51741">
    <property type="entry name" value="F_BAR"/>
    <property type="match status" value="1"/>
</dbReference>
<dbReference type="FunFam" id="2.30.30.40:FF:000033">
    <property type="entry name" value="FCH and double SH3 domains protein 2"/>
    <property type="match status" value="1"/>
</dbReference>
<dbReference type="PANTHER" id="PTHR15735">
    <property type="entry name" value="FCH AND DOUBLE SH3 DOMAINS PROTEIN"/>
    <property type="match status" value="1"/>
</dbReference>
<dbReference type="InterPro" id="IPR027267">
    <property type="entry name" value="AH/BAR_dom_sf"/>
</dbReference>
<evidence type="ECO:0000259" key="12">
    <source>
        <dbReference type="PROSITE" id="PS50002"/>
    </source>
</evidence>
<keyword evidence="2 8" id="KW-0728">SH3 domain</keyword>
<dbReference type="SMART" id="SM00055">
    <property type="entry name" value="FCH"/>
    <property type="match status" value="1"/>
</dbReference>
<dbReference type="InterPro" id="IPR001452">
    <property type="entry name" value="SH3_domain"/>
</dbReference>
<feature type="coiled-coil region" evidence="10">
    <location>
        <begin position="553"/>
        <end position="632"/>
    </location>
</feature>
<evidence type="ECO:0000313" key="15">
    <source>
        <dbReference type="Proteomes" id="UP000440578"/>
    </source>
</evidence>
<dbReference type="FunFam" id="1.20.1270.60:FF:000039">
    <property type="entry name" value="FCH and double SH3 domains protein"/>
    <property type="match status" value="1"/>
</dbReference>
<dbReference type="GO" id="GO:0031594">
    <property type="term" value="C:neuromuscular junction"/>
    <property type="evidence" value="ECO:0007669"/>
    <property type="project" value="TreeGrafter"/>
</dbReference>
<dbReference type="InterPro" id="IPR031160">
    <property type="entry name" value="F_BAR_dom"/>
</dbReference>
<organism evidence="14 15">
    <name type="scientific">Amphibalanus amphitrite</name>
    <name type="common">Striped barnacle</name>
    <name type="synonym">Balanus amphitrite</name>
    <dbReference type="NCBI Taxonomy" id="1232801"/>
    <lineage>
        <taxon>Eukaryota</taxon>
        <taxon>Metazoa</taxon>
        <taxon>Ecdysozoa</taxon>
        <taxon>Arthropoda</taxon>
        <taxon>Crustacea</taxon>
        <taxon>Multicrustacea</taxon>
        <taxon>Cirripedia</taxon>
        <taxon>Thoracica</taxon>
        <taxon>Thoracicalcarea</taxon>
        <taxon>Balanomorpha</taxon>
        <taxon>Balanoidea</taxon>
        <taxon>Balanidae</taxon>
        <taxon>Amphibalaninae</taxon>
        <taxon>Amphibalanus</taxon>
    </lineage>
</organism>
<dbReference type="Pfam" id="PF00611">
    <property type="entry name" value="FCH"/>
    <property type="match status" value="1"/>
</dbReference>
<comment type="subcellular location">
    <subcellularLocation>
        <location evidence="1">Cell projection</location>
    </subcellularLocation>
</comment>
<dbReference type="GO" id="GO:0051130">
    <property type="term" value="P:positive regulation of cellular component organization"/>
    <property type="evidence" value="ECO:0007669"/>
    <property type="project" value="UniProtKB-ARBA"/>
</dbReference>
<evidence type="ECO:0000256" key="11">
    <source>
        <dbReference type="SAM" id="MobiDB-lite"/>
    </source>
</evidence>
<dbReference type="CDD" id="cd11761">
    <property type="entry name" value="SH3_FCHSD_1"/>
    <property type="match status" value="1"/>
</dbReference>
<evidence type="ECO:0000256" key="3">
    <source>
        <dbReference type="ARBA" id="ARBA00022553"/>
    </source>
</evidence>
<evidence type="ECO:0000256" key="9">
    <source>
        <dbReference type="PROSITE-ProRule" id="PRU01077"/>
    </source>
</evidence>
<evidence type="ECO:0000313" key="14">
    <source>
        <dbReference type="EMBL" id="KAF0300792.1"/>
    </source>
</evidence>
<dbReference type="EMBL" id="VIIS01001234">
    <property type="protein sequence ID" value="KAF0300792.1"/>
    <property type="molecule type" value="Genomic_DNA"/>
</dbReference>
<dbReference type="GO" id="GO:0008289">
    <property type="term" value="F:lipid binding"/>
    <property type="evidence" value="ECO:0007669"/>
    <property type="project" value="UniProtKB-KW"/>
</dbReference>
<feature type="compositionally biased region" description="Basic and acidic residues" evidence="11">
    <location>
        <begin position="247"/>
        <end position="257"/>
    </location>
</feature>
<comment type="caution">
    <text evidence="14">The sequence shown here is derived from an EMBL/GenBank/DDBJ whole genome shotgun (WGS) entry which is preliminary data.</text>
</comment>
<dbReference type="GO" id="GO:0030833">
    <property type="term" value="P:regulation of actin filament polymerization"/>
    <property type="evidence" value="ECO:0007669"/>
    <property type="project" value="TreeGrafter"/>
</dbReference>
<keyword evidence="15" id="KW-1185">Reference proteome</keyword>
<dbReference type="PROSITE" id="PS50002">
    <property type="entry name" value="SH3"/>
    <property type="match status" value="2"/>
</dbReference>
<name>A0A6A4WD56_AMPAM</name>
<dbReference type="InterPro" id="IPR036028">
    <property type="entry name" value="SH3-like_dom_sf"/>
</dbReference>
<keyword evidence="6" id="KW-0446">Lipid-binding</keyword>
<keyword evidence="3" id="KW-0597">Phosphoprotein</keyword>
<dbReference type="Gene3D" id="2.30.30.40">
    <property type="entry name" value="SH3 Domains"/>
    <property type="match status" value="2"/>
</dbReference>
<dbReference type="Gene3D" id="1.20.1270.60">
    <property type="entry name" value="Arfaptin homology (AH) domain/BAR domain"/>
    <property type="match status" value="1"/>
</dbReference>
<feature type="compositionally biased region" description="Low complexity" evidence="11">
    <location>
        <begin position="24"/>
        <end position="33"/>
    </location>
</feature>
<dbReference type="Proteomes" id="UP000440578">
    <property type="component" value="Unassembled WGS sequence"/>
</dbReference>
<accession>A0A6A4WD56</accession>
<feature type="domain" description="SH3" evidence="12">
    <location>
        <begin position="1110"/>
        <end position="1174"/>
    </location>
</feature>
<feature type="region of interest" description="Disordered" evidence="11">
    <location>
        <begin position="1262"/>
        <end position="1348"/>
    </location>
</feature>
<dbReference type="SMART" id="SM00326">
    <property type="entry name" value="SH3"/>
    <property type="match status" value="2"/>
</dbReference>
<evidence type="ECO:0000256" key="5">
    <source>
        <dbReference type="ARBA" id="ARBA00023054"/>
    </source>
</evidence>
<feature type="region of interest" description="Disordered" evidence="11">
    <location>
        <begin position="931"/>
        <end position="998"/>
    </location>
</feature>
<sequence length="1348" mass="144956">MESVATPPTLHEATAEAETEPDAETSAPAAEAPSVTDAPPELPVAAPIESVCDERNQLKLKIKGPFLNPSYNVQPAAAAPESAPAAAASAAAVAVNSNLRKRKKELIRQYVNSTETVEPAPPAPPQEDSAPVGQRFVCPKAVKEGAASGAALLPKRRGRQAREQAAAASQETSPNILRISFGKDGRGNEVKPPKKRPGELAQPAGELSVFEKIRQDNLQYGDQMLASFDQEPPPHKKGKKKKKKKEKDKDKDKDRDKEKKKKDKSHKHSKVQIINNDTAAAPKLIIKLGGRKLGESPPAPAELGETPPPPLSQPTPPPSDENGGGGPKDLVVKIKTQPAGGGEPGRLQPLKLMLSRRGAALAAAATPPPPTLTPEVGGDLGGDGCDVSPDLTLVTVSAAAAVTAAAAAASHHTRPLTCLSNLPQTTHAKFLKALHSEQLSRAQAKNQQECDLLEDIRNFTKQRAAVEKSYAEALLKISSAYLHKKIPQLPEIQGDGPEQWNVFTVWRTLLDETEKLAKARMAAVEVFQQRITDEAKTVRTSKVQTSKKCLEQLQAIQKELQGCVQELDNCKKRYQEDEHVAHDIRDRAQQAEEKLKKKKGFFTSLSSLQKNSAKLSAKKDQVEEKSTSARNEYLLQIASASAHQKRYHHTDLQHLLRTMEGDTYEKIGEYLTLIGRTELLTCSAEQASFTKVRDQAQAITPQYNIECYHRLYPVLAQDVPIEFEPCEGDSVSPRDGTPVDRVRMDHNCTGWLEEEAIKWTSRLAKETRSLRESQKRLQQLISLKERGEKSDPADPSGMDIDLRIDEMKNSIRWSETAMVKCQARIQCLRDGGVNVDEFMNQFDVDQLTVEGSMCRSGSQLSVREQYRDDDSDLNDASPMPSPVPAGSAFGRFDSQGTAGTDGQEDDEDDYQTDKEVLAAQSQMAQLTEGWGAAPDWGQLPTTPVPPAPTLPGVETSWPTDPDWGQPETGDEAAPPPPAESSDLQGQLNGHTEAADTGVPPAVGSRCIALFHYEAQNPDELTIVENEPLEITSEGDGDGWVRARNQNGDEGLIPHNYVEVETEGGVSFSSVDYGTELATIEEGQEGAPEAPPVLVEPPQSLPLAPADGHEPGAHYCRALYDYEATCPEELTLIEDQIIRVLRTVGHDGVDDGWWEGELEGRTGLFPSLVVEDCHANGDPLTPESETSGLGEAPPVFTPPDVPASLLPPEMVIVTQPTPQPGEQGDGAAEQQVTGSDAAQSGGQESASCTDIQIAVTAETRQKLEPAAAAAAEPAAVEATPAADEPLRSPTAPGSEPQIIHTPATPPEGLSSPEEELPPPPPPAPAAPAAEEASQSAEEPPPAAPSAGGD</sequence>
<evidence type="ECO:0000256" key="7">
    <source>
        <dbReference type="ARBA" id="ARBA00023273"/>
    </source>
</evidence>
<evidence type="ECO:0000256" key="6">
    <source>
        <dbReference type="ARBA" id="ARBA00023121"/>
    </source>
</evidence>
<keyword evidence="7" id="KW-0966">Cell projection</keyword>
<feature type="compositionally biased region" description="Basic residues" evidence="11">
    <location>
        <begin position="258"/>
        <end position="270"/>
    </location>
</feature>
<keyword evidence="5 9" id="KW-0175">Coiled coil</keyword>
<dbReference type="InterPro" id="IPR035460">
    <property type="entry name" value="FCHSD_SH3_1"/>
</dbReference>
<feature type="domain" description="F-BAR" evidence="13">
    <location>
        <begin position="428"/>
        <end position="704"/>
    </location>
</feature>